<dbReference type="EMBL" id="JAWDGP010001065">
    <property type="protein sequence ID" value="KAK3795411.1"/>
    <property type="molecule type" value="Genomic_DNA"/>
</dbReference>
<protein>
    <submittedName>
        <fullName evidence="1">Uncharacterized protein</fullName>
    </submittedName>
</protein>
<dbReference type="Proteomes" id="UP001283361">
    <property type="component" value="Unassembled WGS sequence"/>
</dbReference>
<comment type="caution">
    <text evidence="1">The sequence shown here is derived from an EMBL/GenBank/DDBJ whole genome shotgun (WGS) entry which is preliminary data.</text>
</comment>
<evidence type="ECO:0000313" key="1">
    <source>
        <dbReference type="EMBL" id="KAK3795411.1"/>
    </source>
</evidence>
<organism evidence="1 2">
    <name type="scientific">Elysia crispata</name>
    <name type="common">lettuce slug</name>
    <dbReference type="NCBI Taxonomy" id="231223"/>
    <lineage>
        <taxon>Eukaryota</taxon>
        <taxon>Metazoa</taxon>
        <taxon>Spiralia</taxon>
        <taxon>Lophotrochozoa</taxon>
        <taxon>Mollusca</taxon>
        <taxon>Gastropoda</taxon>
        <taxon>Heterobranchia</taxon>
        <taxon>Euthyneura</taxon>
        <taxon>Panpulmonata</taxon>
        <taxon>Sacoglossa</taxon>
        <taxon>Placobranchoidea</taxon>
        <taxon>Plakobranchidae</taxon>
        <taxon>Elysia</taxon>
    </lineage>
</organism>
<keyword evidence="2" id="KW-1185">Reference proteome</keyword>
<reference evidence="1" key="1">
    <citation type="journal article" date="2023" name="G3 (Bethesda)">
        <title>A reference genome for the long-term kleptoplast-retaining sea slug Elysia crispata morphotype clarki.</title>
        <authorList>
            <person name="Eastman K.E."/>
            <person name="Pendleton A.L."/>
            <person name="Shaikh M.A."/>
            <person name="Suttiyut T."/>
            <person name="Ogas R."/>
            <person name="Tomko P."/>
            <person name="Gavelis G."/>
            <person name="Widhalm J.R."/>
            <person name="Wisecaver J.H."/>
        </authorList>
    </citation>
    <scope>NUCLEOTIDE SEQUENCE</scope>
    <source>
        <strain evidence="1">ECLA1</strain>
    </source>
</reference>
<accession>A0AAE1AY30</accession>
<name>A0AAE1AY30_9GAST</name>
<proteinExistence type="predicted"/>
<dbReference type="AlphaFoldDB" id="A0AAE1AY30"/>
<sequence>MLKDDGFTCVATLEGEVPVVSQPLQVTWTTVRFCQPQRLRGLKEKDKASYHCISSQDAVKYKPSQQRCLLLKDQHPHPKKPTRPALGVKDFAVHNGGIESSENKRHPCWTNMWKAIRPFIMNLDDRDK</sequence>
<evidence type="ECO:0000313" key="2">
    <source>
        <dbReference type="Proteomes" id="UP001283361"/>
    </source>
</evidence>
<gene>
    <name evidence="1" type="ORF">RRG08_000722</name>
</gene>